<feature type="domain" description="PPM-type phosphatase" evidence="3">
    <location>
        <begin position="10"/>
        <end position="241"/>
    </location>
</feature>
<organism evidence="4 5">
    <name type="scientific">Actinocorallia longicatena</name>
    <dbReference type="NCBI Taxonomy" id="111803"/>
    <lineage>
        <taxon>Bacteria</taxon>
        <taxon>Bacillati</taxon>
        <taxon>Actinomycetota</taxon>
        <taxon>Actinomycetes</taxon>
        <taxon>Streptosporangiales</taxon>
        <taxon>Thermomonosporaceae</taxon>
        <taxon>Actinocorallia</taxon>
    </lineage>
</organism>
<dbReference type="RefSeq" id="WP_344828843.1">
    <property type="nucleotide sequence ID" value="NZ_BAAAUV010000007.1"/>
</dbReference>
<gene>
    <name evidence="4" type="ORF">GCM10010468_32400</name>
</gene>
<evidence type="ECO:0000256" key="2">
    <source>
        <dbReference type="SAM" id="Phobius"/>
    </source>
</evidence>
<keyword evidence="2" id="KW-0472">Membrane</keyword>
<feature type="transmembrane region" description="Helical" evidence="2">
    <location>
        <begin position="370"/>
        <end position="390"/>
    </location>
</feature>
<dbReference type="SMART" id="SM00332">
    <property type="entry name" value="PP2Cc"/>
    <property type="match status" value="1"/>
</dbReference>
<dbReference type="SUPFAM" id="SSF81606">
    <property type="entry name" value="PP2C-like"/>
    <property type="match status" value="1"/>
</dbReference>
<dbReference type="PANTHER" id="PTHR47992">
    <property type="entry name" value="PROTEIN PHOSPHATASE"/>
    <property type="match status" value="1"/>
</dbReference>
<proteinExistence type="predicted"/>
<feature type="region of interest" description="Disordered" evidence="1">
    <location>
        <begin position="498"/>
        <end position="525"/>
    </location>
</feature>
<keyword evidence="2" id="KW-0812">Transmembrane</keyword>
<dbReference type="PROSITE" id="PS51746">
    <property type="entry name" value="PPM_2"/>
    <property type="match status" value="1"/>
</dbReference>
<feature type="region of interest" description="Disordered" evidence="1">
    <location>
        <begin position="542"/>
        <end position="561"/>
    </location>
</feature>
<accession>A0ABP6QA76</accession>
<comment type="caution">
    <text evidence="4">The sequence shown here is derived from an EMBL/GenBank/DDBJ whole genome shotgun (WGS) entry which is preliminary data.</text>
</comment>
<evidence type="ECO:0000313" key="4">
    <source>
        <dbReference type="EMBL" id="GAA3212820.1"/>
    </source>
</evidence>
<evidence type="ECO:0000256" key="1">
    <source>
        <dbReference type="SAM" id="MobiDB-lite"/>
    </source>
</evidence>
<keyword evidence="5" id="KW-1185">Reference proteome</keyword>
<dbReference type="Gene3D" id="3.60.40.10">
    <property type="entry name" value="PPM-type phosphatase domain"/>
    <property type="match status" value="1"/>
</dbReference>
<sequence length="561" mass="59156">MSTQPRIGIRYAARSDVGMLREGNEDSAVAGARLLAVADGMGGHVGGEIASAEAIETLRKLDTDVPADQLLVALEHSVRAANEALRHRVEGDPSLQGMGTTLTAMLWSGSQVALVHIGDSRAYLLRNGELFQITHDHTLVQSLVDEGRISLDDAATHPQRSLLLRALDGRSEVEPDLSLREAQVGDRYLLCSDGLSGVVSAETIHQVLTAQPDPEQAIRQLIDLANRGGGPDNITCVVADVINLDETPPAEGRQVLAGAAASKAQEAAAAGAPGPLQADSPALRARDHIRDTLPQPPLQLGNSDYVPPPAPAPYPGDQGPYQQEFADYGEPQQFQGAPPVAPPPGHGTGPQQLPPRPGGGGRSRGTKGPLLLGAVGVVGLLVIGAGYFGYKSFNSGFYLAQDGKEVALYEGTTRTIPLLGSPAGKAKDQPKIAIDDLPKPQQDRVKKKIKSDTKKGIAAEIDKLRKSVCVFTIQNRENNAVIVKGAGQEGCTEIPVSKAADDKPLPGVDTRALPNEDRDKLGAMPFSTLETATRELERLKSVADNCQDNPGVNGCPKPPKS</sequence>
<dbReference type="CDD" id="cd00143">
    <property type="entry name" value="PP2Cc"/>
    <property type="match status" value="1"/>
</dbReference>
<protein>
    <submittedName>
        <fullName evidence="4">Stp1/IreP family PP2C-type Ser/Thr phosphatase</fullName>
    </submittedName>
</protein>
<dbReference type="InterPro" id="IPR001932">
    <property type="entry name" value="PPM-type_phosphatase-like_dom"/>
</dbReference>
<dbReference type="SMART" id="SM00331">
    <property type="entry name" value="PP2C_SIG"/>
    <property type="match status" value="1"/>
</dbReference>
<dbReference type="Proteomes" id="UP001501237">
    <property type="component" value="Unassembled WGS sequence"/>
</dbReference>
<dbReference type="InterPro" id="IPR036457">
    <property type="entry name" value="PPM-type-like_dom_sf"/>
</dbReference>
<reference evidence="5" key="1">
    <citation type="journal article" date="2019" name="Int. J. Syst. Evol. Microbiol.">
        <title>The Global Catalogue of Microorganisms (GCM) 10K type strain sequencing project: providing services to taxonomists for standard genome sequencing and annotation.</title>
        <authorList>
            <consortium name="The Broad Institute Genomics Platform"/>
            <consortium name="The Broad Institute Genome Sequencing Center for Infectious Disease"/>
            <person name="Wu L."/>
            <person name="Ma J."/>
        </authorList>
    </citation>
    <scope>NUCLEOTIDE SEQUENCE [LARGE SCALE GENOMIC DNA]</scope>
    <source>
        <strain evidence="5">JCM 9377</strain>
    </source>
</reference>
<dbReference type="InterPro" id="IPR015655">
    <property type="entry name" value="PP2C"/>
</dbReference>
<evidence type="ECO:0000259" key="3">
    <source>
        <dbReference type="PROSITE" id="PS51746"/>
    </source>
</evidence>
<keyword evidence="2" id="KW-1133">Transmembrane helix</keyword>
<evidence type="ECO:0000313" key="5">
    <source>
        <dbReference type="Proteomes" id="UP001501237"/>
    </source>
</evidence>
<dbReference type="EMBL" id="BAAAUV010000007">
    <property type="protein sequence ID" value="GAA3212820.1"/>
    <property type="molecule type" value="Genomic_DNA"/>
</dbReference>
<dbReference type="Pfam" id="PF13672">
    <property type="entry name" value="PP2C_2"/>
    <property type="match status" value="1"/>
</dbReference>
<feature type="region of interest" description="Disordered" evidence="1">
    <location>
        <begin position="292"/>
        <end position="367"/>
    </location>
</feature>
<name>A0ABP6QA76_9ACTN</name>